<reference evidence="2" key="2">
    <citation type="journal article" date="2021" name="Microbiome">
        <title>Successional dynamics and alternative stable states in a saline activated sludge microbial community over 9 years.</title>
        <authorList>
            <person name="Wang Y."/>
            <person name="Ye J."/>
            <person name="Ju F."/>
            <person name="Liu L."/>
            <person name="Boyd J.A."/>
            <person name="Deng Y."/>
            <person name="Parks D.H."/>
            <person name="Jiang X."/>
            <person name="Yin X."/>
            <person name="Woodcroft B.J."/>
            <person name="Tyson G.W."/>
            <person name="Hugenholtz P."/>
            <person name="Polz M.F."/>
            <person name="Zhang T."/>
        </authorList>
    </citation>
    <scope>NUCLEOTIDE SEQUENCE</scope>
    <source>
        <strain evidence="2">HKST-UBA02</strain>
    </source>
</reference>
<sequence>MMPRRLWFAFVLVLLLAGCSVDSPTAPGHVANVQDVDLEGIPISTDDPVVGGHEETGHHVCDVEWTVFDGTGVLCLPCYDANVVSIENNGPGTVKMIVYFSDGSGYRVTVAPSTGTLVDAPSGTKITKALVYSEPGSGSATGVCTFE</sequence>
<proteinExistence type="predicted"/>
<dbReference type="AlphaFoldDB" id="A0A956NK13"/>
<accession>A0A956NK13</accession>
<gene>
    <name evidence="2" type="ORF">KDA27_25690</name>
</gene>
<evidence type="ECO:0000313" key="2">
    <source>
        <dbReference type="EMBL" id="MCA9759213.1"/>
    </source>
</evidence>
<dbReference type="EMBL" id="JAGQHS010000287">
    <property type="protein sequence ID" value="MCA9759213.1"/>
    <property type="molecule type" value="Genomic_DNA"/>
</dbReference>
<organism evidence="2 3">
    <name type="scientific">Eiseniibacteriota bacterium</name>
    <dbReference type="NCBI Taxonomy" id="2212470"/>
    <lineage>
        <taxon>Bacteria</taxon>
        <taxon>Candidatus Eiseniibacteriota</taxon>
    </lineage>
</organism>
<evidence type="ECO:0000313" key="3">
    <source>
        <dbReference type="Proteomes" id="UP000739538"/>
    </source>
</evidence>
<protein>
    <recommendedName>
        <fullName evidence="4">Lipoprotein</fullName>
    </recommendedName>
</protein>
<evidence type="ECO:0000256" key="1">
    <source>
        <dbReference type="SAM" id="SignalP"/>
    </source>
</evidence>
<reference evidence="2" key="1">
    <citation type="submission" date="2020-04" db="EMBL/GenBank/DDBJ databases">
        <authorList>
            <person name="Zhang T."/>
        </authorList>
    </citation>
    <scope>NUCLEOTIDE SEQUENCE</scope>
    <source>
        <strain evidence="2">HKST-UBA02</strain>
    </source>
</reference>
<feature type="chain" id="PRO_5037696626" description="Lipoprotein" evidence="1">
    <location>
        <begin position="26"/>
        <end position="147"/>
    </location>
</feature>
<dbReference type="Proteomes" id="UP000739538">
    <property type="component" value="Unassembled WGS sequence"/>
</dbReference>
<name>A0A956NK13_UNCEI</name>
<comment type="caution">
    <text evidence="2">The sequence shown here is derived from an EMBL/GenBank/DDBJ whole genome shotgun (WGS) entry which is preliminary data.</text>
</comment>
<keyword evidence="1" id="KW-0732">Signal</keyword>
<dbReference type="PROSITE" id="PS51257">
    <property type="entry name" value="PROKAR_LIPOPROTEIN"/>
    <property type="match status" value="1"/>
</dbReference>
<feature type="signal peptide" evidence="1">
    <location>
        <begin position="1"/>
        <end position="25"/>
    </location>
</feature>
<evidence type="ECO:0008006" key="4">
    <source>
        <dbReference type="Google" id="ProtNLM"/>
    </source>
</evidence>